<evidence type="ECO:0000313" key="7">
    <source>
        <dbReference type="Proteomes" id="UP001209878"/>
    </source>
</evidence>
<reference evidence="6" key="1">
    <citation type="journal article" date="2023" name="Mol. Biol. Evol.">
        <title>Third-Generation Sequencing Reveals the Adaptive Role of the Epigenome in Three Deep-Sea Polychaetes.</title>
        <authorList>
            <person name="Perez M."/>
            <person name="Aroh O."/>
            <person name="Sun Y."/>
            <person name="Lan Y."/>
            <person name="Juniper S.K."/>
            <person name="Young C.R."/>
            <person name="Angers B."/>
            <person name="Qian P.Y."/>
        </authorList>
    </citation>
    <scope>NUCLEOTIDE SEQUENCE</scope>
    <source>
        <strain evidence="6">R07B-5</strain>
    </source>
</reference>
<dbReference type="PROSITE" id="PS00022">
    <property type="entry name" value="EGF_1"/>
    <property type="match status" value="1"/>
</dbReference>
<feature type="disulfide bond" evidence="2">
    <location>
        <begin position="250"/>
        <end position="259"/>
    </location>
</feature>
<evidence type="ECO:0000256" key="1">
    <source>
        <dbReference type="ARBA" id="ARBA00023157"/>
    </source>
</evidence>
<dbReference type="SUPFAM" id="SSF57196">
    <property type="entry name" value="EGF/Laminin"/>
    <property type="match status" value="1"/>
</dbReference>
<dbReference type="EMBL" id="JAODUO010000315">
    <property type="protein sequence ID" value="KAK2183344.1"/>
    <property type="molecule type" value="Genomic_DNA"/>
</dbReference>
<dbReference type="Gene3D" id="2.10.70.10">
    <property type="entry name" value="Complement Module, domain 1"/>
    <property type="match status" value="1"/>
</dbReference>
<evidence type="ECO:0000259" key="5">
    <source>
        <dbReference type="PROSITE" id="PS50923"/>
    </source>
</evidence>
<feature type="domain" description="EGF-like" evidence="4">
    <location>
        <begin position="222"/>
        <end position="260"/>
    </location>
</feature>
<gene>
    <name evidence="6" type="ORF">NP493_315g04053</name>
</gene>
<feature type="domain" description="Sushi" evidence="5">
    <location>
        <begin position="263"/>
        <end position="320"/>
    </location>
</feature>
<keyword evidence="1 2" id="KW-1015">Disulfide bond</keyword>
<dbReference type="InterPro" id="IPR000436">
    <property type="entry name" value="Sushi_SCR_CCP_dom"/>
</dbReference>
<dbReference type="InterPro" id="IPR035976">
    <property type="entry name" value="Sushi/SCR/CCP_sf"/>
</dbReference>
<dbReference type="PROSITE" id="PS50923">
    <property type="entry name" value="SUSHI"/>
    <property type="match status" value="1"/>
</dbReference>
<protein>
    <submittedName>
        <fullName evidence="6">Uncharacterized protein</fullName>
    </submittedName>
</protein>
<dbReference type="Pfam" id="PF00008">
    <property type="entry name" value="EGF"/>
    <property type="match status" value="1"/>
</dbReference>
<dbReference type="InterPro" id="IPR000742">
    <property type="entry name" value="EGF"/>
</dbReference>
<dbReference type="CDD" id="cd00033">
    <property type="entry name" value="CCP"/>
    <property type="match status" value="1"/>
</dbReference>
<evidence type="ECO:0000313" key="6">
    <source>
        <dbReference type="EMBL" id="KAK2183344.1"/>
    </source>
</evidence>
<dbReference type="AlphaFoldDB" id="A0AAD9L5E1"/>
<evidence type="ECO:0000256" key="3">
    <source>
        <dbReference type="PROSITE-ProRule" id="PRU00302"/>
    </source>
</evidence>
<sequence>MFVGSVNESLLELVEVNGIYLKQDYSHDERPVFRHEQYDIYMYYFVVSNNEEPKGFWVIGPDTSGTDLHLRVSSDAELPELITGQWEVKPVESSWAPLKWFKAACIKETFVACSSGRIVIGGLNPRNKKYLNRLGSYELTETTYQLRPVYRHTERDDTYLYFYNGMWLIGSEVGQGAGYMFVVDNAFRPEFIIHSWVVPFVRQFTIDSGVRVVCEGQESPNNRPSCTGDNECSGRGRCIPTGAKLYLCDCQPGYHGQDCDEEISCGPLPEVTNGRAGPSTGQSLFDVSLYKCREGYLPSQTLAAVCQLDGHWSDRTPCKPNYFRVTPMAP</sequence>
<evidence type="ECO:0000256" key="2">
    <source>
        <dbReference type="PROSITE-ProRule" id="PRU00076"/>
    </source>
</evidence>
<dbReference type="Gene3D" id="2.10.25.10">
    <property type="entry name" value="Laminin"/>
    <property type="match status" value="1"/>
</dbReference>
<accession>A0AAD9L5E1</accession>
<keyword evidence="2" id="KW-0245">EGF-like domain</keyword>
<organism evidence="6 7">
    <name type="scientific">Ridgeia piscesae</name>
    <name type="common">Tubeworm</name>
    <dbReference type="NCBI Taxonomy" id="27915"/>
    <lineage>
        <taxon>Eukaryota</taxon>
        <taxon>Metazoa</taxon>
        <taxon>Spiralia</taxon>
        <taxon>Lophotrochozoa</taxon>
        <taxon>Annelida</taxon>
        <taxon>Polychaeta</taxon>
        <taxon>Sedentaria</taxon>
        <taxon>Canalipalpata</taxon>
        <taxon>Sabellida</taxon>
        <taxon>Siboglinidae</taxon>
        <taxon>Ridgeia</taxon>
    </lineage>
</organism>
<dbReference type="Pfam" id="PF00084">
    <property type="entry name" value="Sushi"/>
    <property type="match status" value="1"/>
</dbReference>
<dbReference type="PROSITE" id="PS50026">
    <property type="entry name" value="EGF_3"/>
    <property type="match status" value="1"/>
</dbReference>
<comment type="caution">
    <text evidence="6">The sequence shown here is derived from an EMBL/GenBank/DDBJ whole genome shotgun (WGS) entry which is preliminary data.</text>
</comment>
<evidence type="ECO:0000259" key="4">
    <source>
        <dbReference type="PROSITE" id="PS50026"/>
    </source>
</evidence>
<dbReference type="SUPFAM" id="SSF57535">
    <property type="entry name" value="Complement control module/SCR domain"/>
    <property type="match status" value="1"/>
</dbReference>
<dbReference type="SMART" id="SM00032">
    <property type="entry name" value="CCP"/>
    <property type="match status" value="1"/>
</dbReference>
<keyword evidence="3" id="KW-0768">Sushi</keyword>
<dbReference type="Proteomes" id="UP001209878">
    <property type="component" value="Unassembled WGS sequence"/>
</dbReference>
<proteinExistence type="predicted"/>
<dbReference type="CDD" id="cd00054">
    <property type="entry name" value="EGF_CA"/>
    <property type="match status" value="1"/>
</dbReference>
<dbReference type="PROSITE" id="PS01186">
    <property type="entry name" value="EGF_2"/>
    <property type="match status" value="1"/>
</dbReference>
<name>A0AAD9L5E1_RIDPI</name>
<comment type="caution">
    <text evidence="2">Lacks conserved residue(s) required for the propagation of feature annotation.</text>
</comment>
<keyword evidence="7" id="KW-1185">Reference proteome</keyword>